<keyword evidence="6 9" id="KW-0472">Membrane</keyword>
<dbReference type="Pfam" id="PF07766">
    <property type="entry name" value="LETM1_RBD"/>
    <property type="match status" value="1"/>
</dbReference>
<keyword evidence="3" id="KW-0999">Mitochondrion inner membrane</keyword>
<feature type="compositionally biased region" description="Polar residues" evidence="8">
    <location>
        <begin position="111"/>
        <end position="120"/>
    </location>
</feature>
<evidence type="ECO:0000256" key="3">
    <source>
        <dbReference type="ARBA" id="ARBA00022792"/>
    </source>
</evidence>
<comment type="subcellular location">
    <subcellularLocation>
        <location evidence="1">Mitochondrion inner membrane</location>
        <topology evidence="1">Single-pass membrane protein</topology>
    </subcellularLocation>
</comment>
<name>A0A2S4PNV8_9PEZI</name>
<dbReference type="GO" id="GO:0043022">
    <property type="term" value="F:ribosome binding"/>
    <property type="evidence" value="ECO:0007669"/>
    <property type="project" value="InterPro"/>
</dbReference>
<dbReference type="STRING" id="225359.A0A2S4PNV8"/>
<comment type="caution">
    <text evidence="11">The sequence shown here is derived from an EMBL/GenBank/DDBJ whole genome shotgun (WGS) entry which is preliminary data.</text>
</comment>
<evidence type="ECO:0000259" key="10">
    <source>
        <dbReference type="PROSITE" id="PS51758"/>
    </source>
</evidence>
<evidence type="ECO:0000256" key="9">
    <source>
        <dbReference type="SAM" id="Phobius"/>
    </source>
</evidence>
<keyword evidence="12" id="KW-1185">Reference proteome</keyword>
<feature type="region of interest" description="Disordered" evidence="8">
    <location>
        <begin position="105"/>
        <end position="141"/>
    </location>
</feature>
<keyword evidence="4 9" id="KW-1133">Transmembrane helix</keyword>
<dbReference type="PROSITE" id="PS51758">
    <property type="entry name" value="LETM1_RBD"/>
    <property type="match status" value="1"/>
</dbReference>
<feature type="domain" description="Letm1 RBD" evidence="10">
    <location>
        <begin position="252"/>
        <end position="447"/>
    </location>
</feature>
<feature type="compositionally biased region" description="Basic and acidic residues" evidence="8">
    <location>
        <begin position="538"/>
        <end position="547"/>
    </location>
</feature>
<accession>A0A2S4PNV8</accession>
<dbReference type="GO" id="GO:0030003">
    <property type="term" value="P:intracellular monoatomic cation homeostasis"/>
    <property type="evidence" value="ECO:0007669"/>
    <property type="project" value="TreeGrafter"/>
</dbReference>
<dbReference type="PANTHER" id="PTHR14009">
    <property type="entry name" value="LEUCINE ZIPPER-EF-HAND CONTAINING TRANSMEMBRANE PROTEIN"/>
    <property type="match status" value="1"/>
</dbReference>
<evidence type="ECO:0000256" key="5">
    <source>
        <dbReference type="ARBA" id="ARBA00023128"/>
    </source>
</evidence>
<evidence type="ECO:0000256" key="2">
    <source>
        <dbReference type="ARBA" id="ARBA00022692"/>
    </source>
</evidence>
<dbReference type="PANTHER" id="PTHR14009:SF1">
    <property type="entry name" value="MITOCHONDRIAL PROTON_CALCIUM EXCHANGER PROTEIN"/>
    <property type="match status" value="1"/>
</dbReference>
<evidence type="ECO:0000313" key="12">
    <source>
        <dbReference type="Proteomes" id="UP000237438"/>
    </source>
</evidence>
<dbReference type="InterPro" id="IPR033122">
    <property type="entry name" value="LETM1-like_RBD"/>
</dbReference>
<feature type="region of interest" description="Disordered" evidence="8">
    <location>
        <begin position="481"/>
        <end position="547"/>
    </location>
</feature>
<protein>
    <recommendedName>
        <fullName evidence="10">Letm1 RBD domain-containing protein</fullName>
    </recommendedName>
</protein>
<organism evidence="11 12">
    <name type="scientific">Erysiphe pulchra</name>
    <dbReference type="NCBI Taxonomy" id="225359"/>
    <lineage>
        <taxon>Eukaryota</taxon>
        <taxon>Fungi</taxon>
        <taxon>Dikarya</taxon>
        <taxon>Ascomycota</taxon>
        <taxon>Pezizomycotina</taxon>
        <taxon>Leotiomycetes</taxon>
        <taxon>Erysiphales</taxon>
        <taxon>Erysiphaceae</taxon>
        <taxon>Erysiphe</taxon>
    </lineage>
</organism>
<feature type="compositionally biased region" description="Basic and acidic residues" evidence="8">
    <location>
        <begin position="499"/>
        <end position="512"/>
    </location>
</feature>
<keyword evidence="5 7" id="KW-0496">Mitochondrion</keyword>
<evidence type="ECO:0000256" key="7">
    <source>
        <dbReference type="PROSITE-ProRule" id="PRU01094"/>
    </source>
</evidence>
<dbReference type="Proteomes" id="UP000237438">
    <property type="component" value="Unassembled WGS sequence"/>
</dbReference>
<evidence type="ECO:0000256" key="8">
    <source>
        <dbReference type="SAM" id="MobiDB-lite"/>
    </source>
</evidence>
<evidence type="ECO:0000256" key="1">
    <source>
        <dbReference type="ARBA" id="ARBA00004434"/>
    </source>
</evidence>
<evidence type="ECO:0000256" key="4">
    <source>
        <dbReference type="ARBA" id="ARBA00022989"/>
    </source>
</evidence>
<reference evidence="11 12" key="1">
    <citation type="submission" date="2017-10" db="EMBL/GenBank/DDBJ databases">
        <title>Development of genomic resources for the powdery mildew, Erysiphe pulchra.</title>
        <authorList>
            <person name="Wadl P.A."/>
            <person name="Mack B.M."/>
            <person name="Moore G."/>
            <person name="Beltz S.B."/>
        </authorList>
    </citation>
    <scope>NUCLEOTIDE SEQUENCE [LARGE SCALE GENOMIC DNA]</scope>
    <source>
        <strain evidence="11">Cflorida</strain>
    </source>
</reference>
<dbReference type="OrthoDB" id="275278at2759"/>
<keyword evidence="2 9" id="KW-0812">Transmembrane</keyword>
<sequence length="547" mass="61373">MSSSRLIRSAARSPLYAVNGQFRLRSSLTFDARPIINGWHPRSHPSALALLLPIRLSSTSTYTSPKPPTEPPPGFNVEQAQKSVISNNKLNVNNHSESASKLLKDNDLDKNISNGSSTASKLVGSDPLSSNEVTNKSKEEVKDVATQEKKLSLTQKIKKEAQHYWDGTKLLAAEIKISTKLALKMASGYELSRREHKQLQRTVKDIARLVPFSVFILVPFAELLLPVALKIFPNMLPSTYEGQKSKDTKASTLRVTRKEVSNFLRDTLKETGLPLSPATARKGEFTQFFRKIRATGESPSPDEVIKVCTLFKDDLTLDNLSRPQLVGMCRYMNLNTFGTDMMLRYQIRHRMRQIKRDDHAINFEGVESLSVPELQVACMSRGLRTHGVSPARLRDDLQSWLDLRLKHGVPSTLLVLSNAFMYAQGKSDSEFSSQIDALTGVLSSIPEELFHEMELEVNNAEGAATNKQRLEVLKEQQELIEEENEQNEDNKESGQATPRDNENIDEKEEKRTVANIADPEIKLNHGNQEPEIELTQADVKESGKIEK</sequence>
<dbReference type="EMBL" id="PEDP01001409">
    <property type="protein sequence ID" value="POS83702.1"/>
    <property type="molecule type" value="Genomic_DNA"/>
</dbReference>
<dbReference type="AlphaFoldDB" id="A0A2S4PNV8"/>
<gene>
    <name evidence="11" type="ORF">EPUL_004245</name>
</gene>
<feature type="transmembrane region" description="Helical" evidence="9">
    <location>
        <begin position="206"/>
        <end position="229"/>
    </location>
</feature>
<evidence type="ECO:0000256" key="6">
    <source>
        <dbReference type="ARBA" id="ARBA00023136"/>
    </source>
</evidence>
<dbReference type="GO" id="GO:0005743">
    <property type="term" value="C:mitochondrial inner membrane"/>
    <property type="evidence" value="ECO:0007669"/>
    <property type="project" value="UniProtKB-SubCell"/>
</dbReference>
<evidence type="ECO:0000313" key="11">
    <source>
        <dbReference type="EMBL" id="POS83702.1"/>
    </source>
</evidence>
<dbReference type="InterPro" id="IPR044202">
    <property type="entry name" value="LETM1/MDM38-like"/>
</dbReference>
<proteinExistence type="predicted"/>